<dbReference type="Pfam" id="PF03297">
    <property type="entry name" value="Ribosomal_S25"/>
    <property type="match status" value="1"/>
</dbReference>
<accession>A0A7C1IHI6</accession>
<reference evidence="4" key="1">
    <citation type="journal article" date="2020" name="mSystems">
        <title>Genome- and Community-Level Interaction Insights into Carbon Utilization and Element Cycling Functions of Hydrothermarchaeota in Hydrothermal Sediment.</title>
        <authorList>
            <person name="Zhou Z."/>
            <person name="Liu Y."/>
            <person name="Xu W."/>
            <person name="Pan J."/>
            <person name="Luo Z.H."/>
            <person name="Li M."/>
        </authorList>
    </citation>
    <scope>NUCLEOTIDE SEQUENCE [LARGE SCALE GENOMIC DNA]</scope>
    <source>
        <strain evidence="4">SpSt-123</strain>
    </source>
</reference>
<dbReference type="GO" id="GO:1990904">
    <property type="term" value="C:ribonucleoprotein complex"/>
    <property type="evidence" value="ECO:0007669"/>
    <property type="project" value="UniProtKB-KW"/>
</dbReference>
<dbReference type="GO" id="GO:0005840">
    <property type="term" value="C:ribosome"/>
    <property type="evidence" value="ECO:0007669"/>
    <property type="project" value="UniProtKB-KW"/>
</dbReference>
<evidence type="ECO:0000313" key="4">
    <source>
        <dbReference type="EMBL" id="HDS10212.1"/>
    </source>
</evidence>
<protein>
    <submittedName>
        <fullName evidence="4">30S ribosomal protein S25e</fullName>
    </submittedName>
</protein>
<dbReference type="Gene3D" id="3.30.63.20">
    <property type="match status" value="1"/>
</dbReference>
<dbReference type="EMBL" id="DSDY01000038">
    <property type="protein sequence ID" value="HDS10212.1"/>
    <property type="molecule type" value="Genomic_DNA"/>
</dbReference>
<sequence length="88" mass="10229">MSKKPPVKQKKEAEKEVARKVVTREEELLRRAAREIQQMSYITPYLLSTKLEVKIGVAKRILRELEKEGKVKLVSPNRRSPLYVPVSQ</sequence>
<evidence type="ECO:0000256" key="2">
    <source>
        <dbReference type="ARBA" id="ARBA00022980"/>
    </source>
</evidence>
<evidence type="ECO:0000256" key="1">
    <source>
        <dbReference type="ARBA" id="ARBA00009106"/>
    </source>
</evidence>
<organism evidence="4">
    <name type="scientific">Fervidicoccus fontis</name>
    <dbReference type="NCBI Taxonomy" id="683846"/>
    <lineage>
        <taxon>Archaea</taxon>
        <taxon>Thermoproteota</taxon>
        <taxon>Thermoprotei</taxon>
        <taxon>Fervidicoccales</taxon>
        <taxon>Fervidicoccaceae</taxon>
        <taxon>Fervidicoccus</taxon>
    </lineage>
</organism>
<dbReference type="InterPro" id="IPR004977">
    <property type="entry name" value="Ribosomal_eS25"/>
</dbReference>
<keyword evidence="3" id="KW-0687">Ribonucleoprotein</keyword>
<comment type="caution">
    <text evidence="4">The sequence shown here is derived from an EMBL/GenBank/DDBJ whole genome shotgun (WGS) entry which is preliminary data.</text>
</comment>
<name>A0A7C1IHI6_9CREN</name>
<gene>
    <name evidence="4" type="ORF">ENO04_01120</name>
</gene>
<dbReference type="AlphaFoldDB" id="A0A7C1IHI6"/>
<proteinExistence type="inferred from homology"/>
<evidence type="ECO:0000256" key="3">
    <source>
        <dbReference type="ARBA" id="ARBA00023274"/>
    </source>
</evidence>
<comment type="similarity">
    <text evidence="1">Belongs to the eukaryotic ribosomal protein eS25 family.</text>
</comment>
<keyword evidence="2 4" id="KW-0689">Ribosomal protein</keyword>